<dbReference type="Proteomes" id="UP000244874">
    <property type="component" value="Unassembled WGS sequence"/>
</dbReference>
<name>A0A2R7UMQ6_PSEDL</name>
<reference evidence="2 3" key="1">
    <citation type="submission" date="2018-04" db="EMBL/GenBank/DDBJ databases">
        <authorList>
            <person name="Go L.Y."/>
            <person name="Mitchell J.A."/>
        </authorList>
    </citation>
    <scope>NUCLEOTIDE SEQUENCE [LARGE SCALE GENOMIC DNA]</scope>
    <source>
        <strain evidence="2 3">KCJK7865</strain>
    </source>
</reference>
<gene>
    <name evidence="2" type="ORF">DBB42_08110</name>
</gene>
<evidence type="ECO:0000256" key="1">
    <source>
        <dbReference type="SAM" id="MobiDB-lite"/>
    </source>
</evidence>
<evidence type="ECO:0000313" key="3">
    <source>
        <dbReference type="Proteomes" id="UP000244874"/>
    </source>
</evidence>
<dbReference type="AlphaFoldDB" id="A0A2R7UMQ6"/>
<feature type="region of interest" description="Disordered" evidence="1">
    <location>
        <begin position="1"/>
        <end position="65"/>
    </location>
</feature>
<organism evidence="2 3">
    <name type="scientific">Pseudomonas plecoglossicida</name>
    <dbReference type="NCBI Taxonomy" id="70775"/>
    <lineage>
        <taxon>Bacteria</taxon>
        <taxon>Pseudomonadati</taxon>
        <taxon>Pseudomonadota</taxon>
        <taxon>Gammaproteobacteria</taxon>
        <taxon>Pseudomonadales</taxon>
        <taxon>Pseudomonadaceae</taxon>
        <taxon>Pseudomonas</taxon>
    </lineage>
</organism>
<accession>A0A2R7UMQ6</accession>
<feature type="compositionally biased region" description="Low complexity" evidence="1">
    <location>
        <begin position="22"/>
        <end position="44"/>
    </location>
</feature>
<evidence type="ECO:0000313" key="2">
    <source>
        <dbReference type="EMBL" id="PTU52762.1"/>
    </source>
</evidence>
<comment type="caution">
    <text evidence="2">The sequence shown here is derived from an EMBL/GenBank/DDBJ whole genome shotgun (WGS) entry which is preliminary data.</text>
</comment>
<dbReference type="EMBL" id="QANO01000097">
    <property type="protein sequence ID" value="PTU52762.1"/>
    <property type="molecule type" value="Genomic_DNA"/>
</dbReference>
<sequence>MSRKGCKAAPTTYAPPLKSRGRSAALSRHKAAAASARAGQVPAASKPPTQDHDLKQLYPTRRGLC</sequence>
<proteinExistence type="predicted"/>
<protein>
    <submittedName>
        <fullName evidence="2">Uncharacterized protein</fullName>
    </submittedName>
</protein>